<gene>
    <name evidence="1" type="ORF">Mic7113_1598</name>
</gene>
<dbReference type="KEGG" id="mic:Mic7113_1598"/>
<dbReference type="EMBL" id="CP003630">
    <property type="protein sequence ID" value="AFZ17470.1"/>
    <property type="molecule type" value="Genomic_DNA"/>
</dbReference>
<protein>
    <submittedName>
        <fullName evidence="1">Uncharacterized protein</fullName>
    </submittedName>
</protein>
<proteinExistence type="predicted"/>
<dbReference type="HOGENOM" id="CLU_3027268_0_0_3"/>
<accession>K9WAR0</accession>
<evidence type="ECO:0000313" key="2">
    <source>
        <dbReference type="Proteomes" id="UP000010471"/>
    </source>
</evidence>
<dbReference type="AlphaFoldDB" id="K9WAR0"/>
<evidence type="ECO:0000313" key="1">
    <source>
        <dbReference type="EMBL" id="AFZ17470.1"/>
    </source>
</evidence>
<organism evidence="1 2">
    <name type="scientific">Allocoleopsis franciscana PCC 7113</name>
    <dbReference type="NCBI Taxonomy" id="1173027"/>
    <lineage>
        <taxon>Bacteria</taxon>
        <taxon>Bacillati</taxon>
        <taxon>Cyanobacteriota</taxon>
        <taxon>Cyanophyceae</taxon>
        <taxon>Coleofasciculales</taxon>
        <taxon>Coleofasciculaceae</taxon>
        <taxon>Allocoleopsis</taxon>
        <taxon>Allocoleopsis franciscana</taxon>
    </lineage>
</organism>
<keyword evidence="2" id="KW-1185">Reference proteome</keyword>
<dbReference type="Proteomes" id="UP000010471">
    <property type="component" value="Chromosome"/>
</dbReference>
<name>K9WAR0_9CYAN</name>
<sequence length="55" mass="6174">MGYYDFNDHFWSPLEVCASAPKKEPSEKKFKITNLVQTILSAGSQPSKTLVKKAN</sequence>
<reference evidence="1 2" key="1">
    <citation type="submission" date="2012-06" db="EMBL/GenBank/DDBJ databases">
        <title>Finished chromosome of genome of Microcoleus sp. PCC 7113.</title>
        <authorList>
            <consortium name="US DOE Joint Genome Institute"/>
            <person name="Gugger M."/>
            <person name="Coursin T."/>
            <person name="Rippka R."/>
            <person name="Tandeau De Marsac N."/>
            <person name="Huntemann M."/>
            <person name="Wei C.-L."/>
            <person name="Han J."/>
            <person name="Detter J.C."/>
            <person name="Han C."/>
            <person name="Tapia R."/>
            <person name="Chen A."/>
            <person name="Kyrpides N."/>
            <person name="Mavromatis K."/>
            <person name="Markowitz V."/>
            <person name="Szeto E."/>
            <person name="Ivanova N."/>
            <person name="Pagani I."/>
            <person name="Pati A."/>
            <person name="Goodwin L."/>
            <person name="Nordberg H.P."/>
            <person name="Cantor M.N."/>
            <person name="Hua S.X."/>
            <person name="Woyke T."/>
            <person name="Kerfeld C.A."/>
        </authorList>
    </citation>
    <scope>NUCLEOTIDE SEQUENCE [LARGE SCALE GENOMIC DNA]</scope>
    <source>
        <strain evidence="1 2">PCC 7113</strain>
    </source>
</reference>